<organism evidence="1 2">
    <name type="scientific">Enterococcus florum</name>
    <dbReference type="NCBI Taxonomy" id="2480627"/>
    <lineage>
        <taxon>Bacteria</taxon>
        <taxon>Bacillati</taxon>
        <taxon>Bacillota</taxon>
        <taxon>Bacilli</taxon>
        <taxon>Lactobacillales</taxon>
        <taxon>Enterococcaceae</taxon>
        <taxon>Enterococcus</taxon>
    </lineage>
</organism>
<name>A0A4P5PAG6_9ENTE</name>
<dbReference type="RefSeq" id="WP_146621001.1">
    <property type="nucleotide sequence ID" value="NZ_BJCC01000003.1"/>
</dbReference>
<sequence length="193" mass="21672">MSEMDILRQKAEKLMKVAEVKPVAEVNGQEVFSYEDAAKLNRALLEERIQEVEVGERETVNGGLGYTSSRRRNVAINPASYFDNRFRTIEMTEKEEVEGAKGKKAATAGVKYEIVLDTRAIQEQASGRVYAHNIPTYIIEPTKKGLKVESSIVSDTEFINEFKHRMSDKDMMNVRKAIDSVSVEVAQPTVLGL</sequence>
<reference evidence="2" key="1">
    <citation type="submission" date="2019-02" db="EMBL/GenBank/DDBJ databases">
        <title>Draft genome sequence of Enterococcus sp. Gos25-1.</title>
        <authorList>
            <person name="Tanaka N."/>
            <person name="Shiwa Y."/>
            <person name="Fujita N."/>
        </authorList>
    </citation>
    <scope>NUCLEOTIDE SEQUENCE [LARGE SCALE GENOMIC DNA]</scope>
    <source>
        <strain evidence="2">Gos25-1</strain>
    </source>
</reference>
<dbReference type="AlphaFoldDB" id="A0A4P5PAG6"/>
<dbReference type="EMBL" id="BJCC01000003">
    <property type="protein sequence ID" value="GCF92492.1"/>
    <property type="molecule type" value="Genomic_DNA"/>
</dbReference>
<evidence type="ECO:0000313" key="2">
    <source>
        <dbReference type="Proteomes" id="UP000290567"/>
    </source>
</evidence>
<gene>
    <name evidence="1" type="ORF">NRIC_03830</name>
</gene>
<evidence type="ECO:0000313" key="1">
    <source>
        <dbReference type="EMBL" id="GCF92492.1"/>
    </source>
</evidence>
<comment type="caution">
    <text evidence="1">The sequence shown here is derived from an EMBL/GenBank/DDBJ whole genome shotgun (WGS) entry which is preliminary data.</text>
</comment>
<accession>A0A4P5PAG6</accession>
<protein>
    <submittedName>
        <fullName evidence="1">Uncharacterized protein</fullName>
    </submittedName>
</protein>
<keyword evidence="2" id="KW-1185">Reference proteome</keyword>
<proteinExistence type="predicted"/>
<dbReference type="Proteomes" id="UP000290567">
    <property type="component" value="Unassembled WGS sequence"/>
</dbReference>